<dbReference type="EMBL" id="AMZH03016604">
    <property type="protein sequence ID" value="RRT44228.1"/>
    <property type="molecule type" value="Genomic_DNA"/>
</dbReference>
<name>A0A426XXE2_ENSVE</name>
<organism evidence="2 3">
    <name type="scientific">Ensete ventricosum</name>
    <name type="common">Abyssinian banana</name>
    <name type="synonym">Musa ensete</name>
    <dbReference type="NCBI Taxonomy" id="4639"/>
    <lineage>
        <taxon>Eukaryota</taxon>
        <taxon>Viridiplantae</taxon>
        <taxon>Streptophyta</taxon>
        <taxon>Embryophyta</taxon>
        <taxon>Tracheophyta</taxon>
        <taxon>Spermatophyta</taxon>
        <taxon>Magnoliopsida</taxon>
        <taxon>Liliopsida</taxon>
        <taxon>Zingiberales</taxon>
        <taxon>Musaceae</taxon>
        <taxon>Ensete</taxon>
    </lineage>
</organism>
<proteinExistence type="predicted"/>
<evidence type="ECO:0000313" key="3">
    <source>
        <dbReference type="Proteomes" id="UP000287651"/>
    </source>
</evidence>
<accession>A0A426XXE2</accession>
<sequence length="125" mass="13506">MHGGVSSRTTDLTQVRWARSTYPSCRKHDVRLAARTTDGVVNYNDMVSDREDEDLGYERLAIVTIKVPAPLRSGGIAKSSTRLTHGGRPCLPDRHKNLTQSGRDKFAGSPGPGIISTGTAAVFLV</sequence>
<evidence type="ECO:0000256" key="1">
    <source>
        <dbReference type="SAM" id="MobiDB-lite"/>
    </source>
</evidence>
<gene>
    <name evidence="2" type="ORF">B296_00041572</name>
</gene>
<dbReference type="Proteomes" id="UP000287651">
    <property type="component" value="Unassembled WGS sequence"/>
</dbReference>
<reference evidence="2 3" key="1">
    <citation type="journal article" date="2014" name="Agronomy (Basel)">
        <title>A Draft Genome Sequence for Ensete ventricosum, the Drought-Tolerant Tree Against Hunger.</title>
        <authorList>
            <person name="Harrison J."/>
            <person name="Moore K.A."/>
            <person name="Paszkiewicz K."/>
            <person name="Jones T."/>
            <person name="Grant M."/>
            <person name="Ambacheew D."/>
            <person name="Muzemil S."/>
            <person name="Studholme D.J."/>
        </authorList>
    </citation>
    <scope>NUCLEOTIDE SEQUENCE [LARGE SCALE GENOMIC DNA]</scope>
</reference>
<protein>
    <submittedName>
        <fullName evidence="2">Uncharacterized protein</fullName>
    </submittedName>
</protein>
<feature type="compositionally biased region" description="Basic and acidic residues" evidence="1">
    <location>
        <begin position="91"/>
        <end position="106"/>
    </location>
</feature>
<dbReference type="AlphaFoldDB" id="A0A426XXE2"/>
<evidence type="ECO:0000313" key="2">
    <source>
        <dbReference type="EMBL" id="RRT44228.1"/>
    </source>
</evidence>
<feature type="region of interest" description="Disordered" evidence="1">
    <location>
        <begin position="74"/>
        <end position="111"/>
    </location>
</feature>
<comment type="caution">
    <text evidence="2">The sequence shown here is derived from an EMBL/GenBank/DDBJ whole genome shotgun (WGS) entry which is preliminary data.</text>
</comment>